<protein>
    <submittedName>
        <fullName evidence="1">Uncharacterized protein</fullName>
    </submittedName>
</protein>
<dbReference type="Proteomes" id="UP000007952">
    <property type="component" value="Chromosome"/>
</dbReference>
<dbReference type="EMBL" id="CP002808">
    <property type="protein sequence ID" value="AEG72943.1"/>
    <property type="molecule type" value="Genomic_DNA"/>
</dbReference>
<dbReference type="HOGENOM" id="CLU_1081051_0_0_14"/>
<reference evidence="1 2" key="1">
    <citation type="journal article" date="2011" name="J. Bacteriol.">
        <title>Complete genome sequences of two hemotropic Mycoplasmas, Mycoplasma haemofelis strain Ohio2 and Mycoplasma suis strain Illinois.</title>
        <authorList>
            <person name="Messick J.B."/>
            <person name="Santos A.P."/>
            <person name="Guimaraes A.M."/>
        </authorList>
    </citation>
    <scope>NUCLEOTIDE SEQUENCE [LARGE SCALE GENOMIC DNA]</scope>
    <source>
        <strain evidence="1 2">Ohio2</strain>
    </source>
</reference>
<dbReference type="KEGG" id="mhf:MHF_0673"/>
<dbReference type="AlphaFoldDB" id="F6FI95"/>
<dbReference type="BioCyc" id="MHAE859194:G1GR7-664-MONOMER"/>
<reference key="2">
    <citation type="submission" date="2011-05" db="EMBL/GenBank/DDBJ databases">
        <title>The Genome of Mycoplasma haemofelis Strain Ohio2, a pathogenic hemoplasma of the cat.</title>
        <authorList>
            <person name="Santos A.P."/>
            <person name="Guimaraes A.M.S."/>
            <person name="SanMiguel P.J."/>
            <person name="Martin S.W."/>
            <person name="Messick J.B."/>
        </authorList>
    </citation>
    <scope>NUCLEOTIDE SEQUENCE</scope>
    <source>
        <strain>Ohio2</strain>
    </source>
</reference>
<sequence length="299" mass="32891">MTSPSQNWLSLNLKTSLLVGISGLATVGTGSGVVFGGGYKDIKSSFSTAADPIIKPIRTGYDNISTKVKELQAQGYNKGIDLKDWVGNNLSKQRIKSGWNKVRENIVSWGGTARDISKSVYEQAGSFLKNWDKNRETLHTIFTALGSSFSIVGSLFGTWDTSGESKLMLLWEVLQNEKFPDFLTSVSNLASKHPSLLSQLQGNDILDILNAFKQDSEYVIRTMNTLSNEAQTVDRNRLMSASKLQSLMGRAKAIGDRARALLSEGKPNKEEIEKVKQELQKVIGELTALEKANAQDVQQ</sequence>
<proteinExistence type="predicted"/>
<name>F6FI95_MYCHI</name>
<evidence type="ECO:0000313" key="2">
    <source>
        <dbReference type="Proteomes" id="UP000007952"/>
    </source>
</evidence>
<evidence type="ECO:0000313" key="1">
    <source>
        <dbReference type="EMBL" id="AEG72943.1"/>
    </source>
</evidence>
<accession>F6FI95</accession>
<organism evidence="1 2">
    <name type="scientific">Mycoplasma haemofelis (strain Ohio2)</name>
    <dbReference type="NCBI Taxonomy" id="859194"/>
    <lineage>
        <taxon>Bacteria</taxon>
        <taxon>Bacillati</taxon>
        <taxon>Mycoplasmatota</taxon>
        <taxon>Mollicutes</taxon>
        <taxon>Mycoplasmataceae</taxon>
        <taxon>Mycoplasma</taxon>
    </lineage>
</organism>
<gene>
    <name evidence="1" type="ordered locus">MHF_0673</name>
</gene>